<reference evidence="1" key="1">
    <citation type="submission" date="2021-02" db="EMBL/GenBank/DDBJ databases">
        <authorList>
            <person name="Dougan E. K."/>
            <person name="Rhodes N."/>
            <person name="Thang M."/>
            <person name="Chan C."/>
        </authorList>
    </citation>
    <scope>NUCLEOTIDE SEQUENCE</scope>
</reference>
<evidence type="ECO:0008006" key="3">
    <source>
        <dbReference type="Google" id="ProtNLM"/>
    </source>
</evidence>
<dbReference type="InterPro" id="IPR036397">
    <property type="entry name" value="RNaseH_sf"/>
</dbReference>
<dbReference type="EMBL" id="CAJNNV010002557">
    <property type="protein sequence ID" value="CAE8587360.1"/>
    <property type="molecule type" value="Genomic_DNA"/>
</dbReference>
<evidence type="ECO:0000313" key="2">
    <source>
        <dbReference type="Proteomes" id="UP000654075"/>
    </source>
</evidence>
<dbReference type="InterPro" id="IPR012337">
    <property type="entry name" value="RNaseH-like_sf"/>
</dbReference>
<accession>A0A813DNZ7</accession>
<name>A0A813DNZ7_POLGL</name>
<keyword evidence="2" id="KW-1185">Reference proteome</keyword>
<organism evidence="1 2">
    <name type="scientific">Polarella glacialis</name>
    <name type="common">Dinoflagellate</name>
    <dbReference type="NCBI Taxonomy" id="89957"/>
    <lineage>
        <taxon>Eukaryota</taxon>
        <taxon>Sar</taxon>
        <taxon>Alveolata</taxon>
        <taxon>Dinophyceae</taxon>
        <taxon>Suessiales</taxon>
        <taxon>Suessiaceae</taxon>
        <taxon>Polarella</taxon>
    </lineage>
</organism>
<protein>
    <recommendedName>
        <fullName evidence="3">RNase H type-1 domain-containing protein</fullName>
    </recommendedName>
</protein>
<gene>
    <name evidence="1" type="ORF">PGLA1383_LOCUS6199</name>
</gene>
<sequence length="256" mass="27624">MVSSQGVLTAAAYGAVLCLVQDIGAGELWGVLVVLRHCMPPIAVKTDCELVVTGFRRGRAWCCCSARPFAEVWRLVWRKIDDLGLEAVCICKVKAHASVGDVEAGRLSLVDRAGNTWADRYAKKGAALRPVDCSVQLALRRTETVLSAVGRWIGEANARVAKLGDVDAAKLRARKAEAEAVGPILCAAVVLRGWNGHRLQKQGGQWACAVCARRAKQEHLLRRQKCAGMPTVAAKAHASHRLWQSQGYTWCSGCGA</sequence>
<dbReference type="Gene3D" id="3.30.420.10">
    <property type="entry name" value="Ribonuclease H-like superfamily/Ribonuclease H"/>
    <property type="match status" value="1"/>
</dbReference>
<proteinExistence type="predicted"/>
<dbReference type="Proteomes" id="UP000654075">
    <property type="component" value="Unassembled WGS sequence"/>
</dbReference>
<dbReference type="SUPFAM" id="SSF53098">
    <property type="entry name" value="Ribonuclease H-like"/>
    <property type="match status" value="1"/>
</dbReference>
<evidence type="ECO:0000313" key="1">
    <source>
        <dbReference type="EMBL" id="CAE8587360.1"/>
    </source>
</evidence>
<dbReference type="GO" id="GO:0003676">
    <property type="term" value="F:nucleic acid binding"/>
    <property type="evidence" value="ECO:0007669"/>
    <property type="project" value="InterPro"/>
</dbReference>
<dbReference type="AlphaFoldDB" id="A0A813DNZ7"/>
<comment type="caution">
    <text evidence="1">The sequence shown here is derived from an EMBL/GenBank/DDBJ whole genome shotgun (WGS) entry which is preliminary data.</text>
</comment>